<dbReference type="InterPro" id="IPR036770">
    <property type="entry name" value="Ankyrin_rpt-contain_sf"/>
</dbReference>
<dbReference type="PANTHER" id="PTHR24172">
    <property type="entry name" value="ANK_REP_REGION DOMAIN-CONTAINING PROTEIN"/>
    <property type="match status" value="1"/>
</dbReference>
<evidence type="ECO:0000256" key="1">
    <source>
        <dbReference type="ARBA" id="ARBA00022441"/>
    </source>
</evidence>
<reference evidence="4" key="1">
    <citation type="submission" date="2022-11" db="EMBL/GenBank/DDBJ databases">
        <title>Centuries of genome instability and evolution in soft-shell clam transmissible cancer (bioRxiv).</title>
        <authorList>
            <person name="Hart S.F.M."/>
            <person name="Yonemitsu M.A."/>
            <person name="Giersch R.M."/>
            <person name="Beal B.F."/>
            <person name="Arriagada G."/>
            <person name="Davis B.W."/>
            <person name="Ostrander E.A."/>
            <person name="Goff S.P."/>
            <person name="Metzger M.J."/>
        </authorList>
    </citation>
    <scope>NUCLEOTIDE SEQUENCE</scope>
    <source>
        <strain evidence="4">MELC-2E11</strain>
        <tissue evidence="4">Siphon/mantle</tissue>
    </source>
</reference>
<evidence type="ECO:0000256" key="3">
    <source>
        <dbReference type="SAM" id="MobiDB-lite"/>
    </source>
</evidence>
<feature type="region of interest" description="Disordered" evidence="3">
    <location>
        <begin position="1225"/>
        <end position="1279"/>
    </location>
</feature>
<name>A0ABY7DBK8_MYAAR</name>
<organism evidence="4 5">
    <name type="scientific">Mya arenaria</name>
    <name type="common">Soft-shell clam</name>
    <dbReference type="NCBI Taxonomy" id="6604"/>
    <lineage>
        <taxon>Eukaryota</taxon>
        <taxon>Metazoa</taxon>
        <taxon>Spiralia</taxon>
        <taxon>Lophotrochozoa</taxon>
        <taxon>Mollusca</taxon>
        <taxon>Bivalvia</taxon>
        <taxon>Autobranchia</taxon>
        <taxon>Heteroconchia</taxon>
        <taxon>Euheterodonta</taxon>
        <taxon>Imparidentia</taxon>
        <taxon>Neoheterodontei</taxon>
        <taxon>Myida</taxon>
        <taxon>Myoidea</taxon>
        <taxon>Myidae</taxon>
        <taxon>Mya</taxon>
    </lineage>
</organism>
<feature type="compositionally biased region" description="Low complexity" evidence="3">
    <location>
        <begin position="142"/>
        <end position="153"/>
    </location>
</feature>
<feature type="region of interest" description="Disordered" evidence="3">
    <location>
        <begin position="1"/>
        <end position="39"/>
    </location>
</feature>
<feature type="compositionally biased region" description="Acidic residues" evidence="3">
    <location>
        <begin position="795"/>
        <end position="807"/>
    </location>
</feature>
<keyword evidence="2" id="KW-0040">ANK repeat</keyword>
<accession>A0ABY7DBK8</accession>
<feature type="region of interest" description="Disordered" evidence="3">
    <location>
        <begin position="51"/>
        <end position="91"/>
    </location>
</feature>
<dbReference type="CDD" id="cd22966">
    <property type="entry name" value="DD_DYDC-like"/>
    <property type="match status" value="1"/>
</dbReference>
<dbReference type="Gene3D" id="2.120.10.80">
    <property type="entry name" value="Kelch-type beta propeller"/>
    <property type="match status" value="1"/>
</dbReference>
<dbReference type="SUPFAM" id="SSF117281">
    <property type="entry name" value="Kelch motif"/>
    <property type="match status" value="1"/>
</dbReference>
<dbReference type="SMART" id="SM00248">
    <property type="entry name" value="ANK"/>
    <property type="match status" value="5"/>
</dbReference>
<keyword evidence="5" id="KW-1185">Reference proteome</keyword>
<feature type="region of interest" description="Disordered" evidence="3">
    <location>
        <begin position="784"/>
        <end position="856"/>
    </location>
</feature>
<feature type="compositionally biased region" description="Low complexity" evidence="3">
    <location>
        <begin position="1227"/>
        <end position="1237"/>
    </location>
</feature>
<feature type="compositionally biased region" description="Polar residues" evidence="3">
    <location>
        <begin position="1"/>
        <end position="15"/>
    </location>
</feature>
<feature type="region of interest" description="Disordered" evidence="3">
    <location>
        <begin position="142"/>
        <end position="163"/>
    </location>
</feature>
<feature type="compositionally biased region" description="Basic and acidic residues" evidence="3">
    <location>
        <begin position="1020"/>
        <end position="1035"/>
    </location>
</feature>
<feature type="compositionally biased region" description="Low complexity" evidence="3">
    <location>
        <begin position="1268"/>
        <end position="1279"/>
    </location>
</feature>
<dbReference type="SUPFAM" id="SSF48403">
    <property type="entry name" value="Ankyrin repeat"/>
    <property type="match status" value="2"/>
</dbReference>
<dbReference type="Gene3D" id="1.20.890.10">
    <property type="entry name" value="cAMP-dependent protein kinase regulatory subunit, dimerization-anchoring domain"/>
    <property type="match status" value="1"/>
</dbReference>
<feature type="compositionally biased region" description="Basic and acidic residues" evidence="3">
    <location>
        <begin position="984"/>
        <end position="997"/>
    </location>
</feature>
<proteinExistence type="predicted"/>
<dbReference type="InterPro" id="IPR002110">
    <property type="entry name" value="Ankyrin_rpt"/>
</dbReference>
<gene>
    <name evidence="4" type="ORF">MAR_006240</name>
</gene>
<feature type="compositionally biased region" description="Pro residues" evidence="3">
    <location>
        <begin position="811"/>
        <end position="832"/>
    </location>
</feature>
<dbReference type="Proteomes" id="UP001164746">
    <property type="component" value="Chromosome 1"/>
</dbReference>
<dbReference type="InterPro" id="IPR006652">
    <property type="entry name" value="Kelch_1"/>
</dbReference>
<feature type="region of interest" description="Disordered" evidence="3">
    <location>
        <begin position="911"/>
        <end position="997"/>
    </location>
</feature>
<sequence>MPVSAGSWSNKSQQSHLEHNRLESATNHGPWDNEPLRSNVSGEIMPCEIRGRQSSSAPDIHHTLSSARFPRKSIPDHSDSVKSFKANSSPCMSNASVINDKHFRQHSSTFQRKSSPFTQQQNTSNTQWRTVSKRLEQIYELSPIRSESSRTSSKTAIPWPPPPPPLPVKSLSLRIVIVDGSSPYTHDEDSGGFTAGAVHEFDAERNCWVSKTQLPISLEYAATASMGGNLYIIGGQRSNVDNPTSVKDCHCYDYQTNCWHRVAPLKTARIRHAAVPLNDEVYVIGGEDCVQMSMKTVEVYCPENDTWASVTSMTDARVNPAAVAHRGRIFVGGGVLDTDERFLLDTLEVYDPKTGSWSFRYPLPVAVAGAAFVEVDGVIYMVGGYVMKDGEPLSVDSIFRYCDETDTWEPFATLHVPRHCTVAAALNDRIYIIGGESSVTLGSAITNVECVDVKTGSHVTEIAPLPVPSFGIFRFRFSSSLGPLFGRGTGNVYWLPWHRIVERGYRVAMENSKLYQALVGCDESEALKQLEDPEEGFDVSARNERGETFLHVAVRTLKSIQVIKALMDKVDITTKDEDGNTAVENMFDDEDFPEEGESVFKEAVKQKIKGLKKKEREEMLLRGWLDLWLDDDDDDDDEKKEFNSTVKQTVGQVEDLHKAVRESQWDRVKELMEDGKLVCAADRTGLPPLHEAVILGLGDIVENIAKTFAESLKATDSMGRTALHYAAGRRDGGHLYEVLVNAGAEDDAQDINQKTPKEINENPDLLPGEKTAEKLQKKLAKPVLTCQRKKQAQTQEEDATQTAEGDDEKPSTPPKSATPPPAKKPQMPPVDPNKPVQMYISPDVRQNPPPTTVDGKYVSEHLGHALTIALAQIAEQRPWDPIEYLAHFLYKYQENANHNKRQKAILSQIREEEEAKKQERESRDKRRAELHRLQEEERRQREAAEEERRRKEQEELQRKAKEAALSQQPGLETVMEDKEEDETPKERSHKDEHGQTELHKLASQQAADLTTLLSMGYSPGERDENNKTARDIAEESGVKENVEAIDKYVQKLVEMEELDTLQDLLLAGYDKFDVVLDRLKEQTNTLPEDTQTFLKELPELQERISAVFKAVQTEGLRDLNQALERKKLAGAKDVQGRSPLHLAVLVGHKEAVEHLASNFPVTLKCKDNLERTPLHYATAVSQEMAELLQKHGADALAQDAKKHTPAFYRDNPEDVQALKGSLPSLYTGTQQETGQQEMGEEALGGTSQQEVDQDSQPGNGQEQEEGQETQQEAGQQQME</sequence>
<feature type="region of interest" description="Disordered" evidence="3">
    <location>
        <begin position="105"/>
        <end position="129"/>
    </location>
</feature>
<dbReference type="Pfam" id="PF24681">
    <property type="entry name" value="Kelch_KLHDC2_KLHL20_DRC7"/>
    <property type="match status" value="1"/>
</dbReference>
<dbReference type="Pfam" id="PF05186">
    <property type="entry name" value="Dpy-30"/>
    <property type="match status" value="1"/>
</dbReference>
<feature type="compositionally biased region" description="Basic and acidic residues" evidence="3">
    <location>
        <begin position="911"/>
        <end position="962"/>
    </location>
</feature>
<dbReference type="InterPro" id="IPR015915">
    <property type="entry name" value="Kelch-typ_b-propeller"/>
</dbReference>
<evidence type="ECO:0000313" key="5">
    <source>
        <dbReference type="Proteomes" id="UP001164746"/>
    </source>
</evidence>
<evidence type="ECO:0000256" key="2">
    <source>
        <dbReference type="PROSITE-ProRule" id="PRU00023"/>
    </source>
</evidence>
<dbReference type="PANTHER" id="PTHR24172:SF4">
    <property type="entry name" value="ANK_REP_REGION DOMAIN-CONTAINING PROTEIN"/>
    <property type="match status" value="1"/>
</dbReference>
<protein>
    <submittedName>
        <fullName evidence="4">KEP1A-like protein</fullName>
    </submittedName>
</protein>
<feature type="repeat" description="ANK" evidence="2">
    <location>
        <begin position="718"/>
        <end position="751"/>
    </location>
</feature>
<dbReference type="PROSITE" id="PS50297">
    <property type="entry name" value="ANK_REP_REGION"/>
    <property type="match status" value="2"/>
</dbReference>
<evidence type="ECO:0000313" key="4">
    <source>
        <dbReference type="EMBL" id="WAQ93769.1"/>
    </source>
</evidence>
<dbReference type="InterPro" id="IPR007858">
    <property type="entry name" value="Dpy-30_motif"/>
</dbReference>
<feature type="compositionally biased region" description="Polar residues" evidence="3">
    <location>
        <begin position="106"/>
        <end position="129"/>
    </location>
</feature>
<feature type="compositionally biased region" description="Basic and acidic residues" evidence="3">
    <location>
        <begin position="73"/>
        <end position="82"/>
    </location>
</feature>
<dbReference type="PROSITE" id="PS50088">
    <property type="entry name" value="ANK_REPEAT"/>
    <property type="match status" value="2"/>
</dbReference>
<feature type="region of interest" description="Disordered" evidence="3">
    <location>
        <begin position="1015"/>
        <end position="1035"/>
    </location>
</feature>
<dbReference type="InterPro" id="IPR049630">
    <property type="entry name" value="DYDC-like_DD"/>
</dbReference>
<dbReference type="EMBL" id="CP111012">
    <property type="protein sequence ID" value="WAQ93769.1"/>
    <property type="molecule type" value="Genomic_DNA"/>
</dbReference>
<feature type="repeat" description="ANK" evidence="2">
    <location>
        <begin position="1135"/>
        <end position="1155"/>
    </location>
</feature>
<keyword evidence="1" id="KW-0880">Kelch repeat</keyword>
<dbReference type="SMART" id="SM00612">
    <property type="entry name" value="Kelch"/>
    <property type="match status" value="4"/>
</dbReference>
<dbReference type="Pfam" id="PF12796">
    <property type="entry name" value="Ank_2"/>
    <property type="match status" value="1"/>
</dbReference>
<dbReference type="Gene3D" id="1.25.40.20">
    <property type="entry name" value="Ankyrin repeat-containing domain"/>
    <property type="match status" value="3"/>
</dbReference>
<feature type="region of interest" description="Disordered" evidence="3">
    <location>
        <begin position="747"/>
        <end position="767"/>
    </location>
</feature>